<comment type="caution">
    <text evidence="2">The sequence shown here is derived from an EMBL/GenBank/DDBJ whole genome shotgun (WGS) entry which is preliminary data.</text>
</comment>
<keyword evidence="1" id="KW-1133">Transmembrane helix</keyword>
<protein>
    <submittedName>
        <fullName evidence="2">Uncharacterized protein</fullName>
    </submittedName>
</protein>
<evidence type="ECO:0000313" key="3">
    <source>
        <dbReference type="Proteomes" id="UP000036987"/>
    </source>
</evidence>
<dbReference type="Gene3D" id="3.60.21.10">
    <property type="match status" value="1"/>
</dbReference>
<reference evidence="3" key="1">
    <citation type="journal article" date="2016" name="Nature">
        <title>The genome of the seagrass Zostera marina reveals angiosperm adaptation to the sea.</title>
        <authorList>
            <person name="Olsen J.L."/>
            <person name="Rouze P."/>
            <person name="Verhelst B."/>
            <person name="Lin Y.-C."/>
            <person name="Bayer T."/>
            <person name="Collen J."/>
            <person name="Dattolo E."/>
            <person name="De Paoli E."/>
            <person name="Dittami S."/>
            <person name="Maumus F."/>
            <person name="Michel G."/>
            <person name="Kersting A."/>
            <person name="Lauritano C."/>
            <person name="Lohaus R."/>
            <person name="Toepel M."/>
            <person name="Tonon T."/>
            <person name="Vanneste K."/>
            <person name="Amirebrahimi M."/>
            <person name="Brakel J."/>
            <person name="Bostroem C."/>
            <person name="Chovatia M."/>
            <person name="Grimwood J."/>
            <person name="Jenkins J.W."/>
            <person name="Jueterbock A."/>
            <person name="Mraz A."/>
            <person name="Stam W.T."/>
            <person name="Tice H."/>
            <person name="Bornberg-Bauer E."/>
            <person name="Green P.J."/>
            <person name="Pearson G.A."/>
            <person name="Procaccini G."/>
            <person name="Duarte C.M."/>
            <person name="Schmutz J."/>
            <person name="Reusch T.B.H."/>
            <person name="Van de Peer Y."/>
        </authorList>
    </citation>
    <scope>NUCLEOTIDE SEQUENCE [LARGE SCALE GENOMIC DNA]</scope>
    <source>
        <strain evidence="3">cv. Finnish</strain>
    </source>
</reference>
<dbReference type="STRING" id="29655.A0A0K9PC74"/>
<evidence type="ECO:0000313" key="2">
    <source>
        <dbReference type="EMBL" id="KMZ66571.1"/>
    </source>
</evidence>
<evidence type="ECO:0000256" key="1">
    <source>
        <dbReference type="SAM" id="Phobius"/>
    </source>
</evidence>
<organism evidence="2 3">
    <name type="scientific">Zostera marina</name>
    <name type="common">Eelgrass</name>
    <dbReference type="NCBI Taxonomy" id="29655"/>
    <lineage>
        <taxon>Eukaryota</taxon>
        <taxon>Viridiplantae</taxon>
        <taxon>Streptophyta</taxon>
        <taxon>Embryophyta</taxon>
        <taxon>Tracheophyta</taxon>
        <taxon>Spermatophyta</taxon>
        <taxon>Magnoliopsida</taxon>
        <taxon>Liliopsida</taxon>
        <taxon>Zosteraceae</taxon>
        <taxon>Zostera</taxon>
    </lineage>
</organism>
<dbReference type="SUPFAM" id="SSF56300">
    <property type="entry name" value="Metallo-dependent phosphatases"/>
    <property type="match status" value="1"/>
</dbReference>
<sequence>MVDSNDIHRHSLQRKRPSWVSTVVVQVLLCVAFYVAITVWFPRARSRNTELFKRKNGISDIFVARSTDLYFLSVRGGSRPVHSQTQLLQQMEIVAKNIDVKFILDLSEVGENDPLLQNATQHYPSLNMLWYATGNGKNGNEGYLLKQFALSHGQSLDIIILDMESWKNAEHKEEGNLSYTSQMDWLKKSLAESDSNWRVILGYDPVIDCEEHLEERRRNLKAYHILRDVFLKHKVNVYLSKMGCAGRYFQYSGMAYIGNPSYHVETNTTREEEATNDDMFLLHRVNPLEIETYFIDSSGEVVSRHTLSQWGNSVL</sequence>
<dbReference type="OrthoDB" id="411211at2759"/>
<gene>
    <name evidence="2" type="ORF">ZOSMA_294G00230</name>
</gene>
<dbReference type="AlphaFoldDB" id="A0A0K9PC74"/>
<dbReference type="InterPro" id="IPR029052">
    <property type="entry name" value="Metallo-depent_PP-like"/>
</dbReference>
<dbReference type="Proteomes" id="UP000036987">
    <property type="component" value="Unassembled WGS sequence"/>
</dbReference>
<keyword evidence="1" id="KW-0472">Membrane</keyword>
<dbReference type="OMA" id="MYFQALN"/>
<keyword evidence="1" id="KW-0812">Transmembrane</keyword>
<name>A0A0K9PC74_ZOSMR</name>
<dbReference type="EMBL" id="LFYR01000968">
    <property type="protein sequence ID" value="KMZ66571.1"/>
    <property type="molecule type" value="Genomic_DNA"/>
</dbReference>
<keyword evidence="3" id="KW-1185">Reference proteome</keyword>
<accession>A0A0K9PC74</accession>
<proteinExistence type="predicted"/>
<feature type="transmembrane region" description="Helical" evidence="1">
    <location>
        <begin position="19"/>
        <end position="41"/>
    </location>
</feature>